<feature type="transmembrane region" description="Helical" evidence="1">
    <location>
        <begin position="86"/>
        <end position="106"/>
    </location>
</feature>
<dbReference type="OrthoDB" id="1807182at2"/>
<dbReference type="RefSeq" id="WP_115793285.1">
    <property type="nucleotide sequence ID" value="NZ_QSLN01000022.1"/>
</dbReference>
<dbReference type="Proteomes" id="UP000256329">
    <property type="component" value="Unassembled WGS sequence"/>
</dbReference>
<protein>
    <submittedName>
        <fullName evidence="2">Uncharacterized protein</fullName>
    </submittedName>
</protein>
<gene>
    <name evidence="2" type="ORF">DXX99_09685</name>
</gene>
<accession>A0A3D8P365</accession>
<keyword evidence="1" id="KW-0812">Transmembrane</keyword>
<reference evidence="2 3" key="1">
    <citation type="submission" date="2018-08" db="EMBL/GenBank/DDBJ databases">
        <title>Form III RuBisCO-mediated autotrophy in Thermodesulfobium bacteria.</title>
        <authorList>
            <person name="Toshchakov S.V."/>
            <person name="Kublanov I.V."/>
            <person name="Frolov E."/>
            <person name="Bonch-Osmolovskaya E.A."/>
            <person name="Tourova T.P."/>
            <person name="Chernych N.A."/>
            <person name="Lebedinsky A.V."/>
        </authorList>
    </citation>
    <scope>NUCLEOTIDE SEQUENCE [LARGE SCALE GENOMIC DNA]</scope>
    <source>
        <strain evidence="2 3">SR</strain>
    </source>
</reference>
<name>A0A3D8P365_9THEO</name>
<evidence type="ECO:0000256" key="1">
    <source>
        <dbReference type="SAM" id="Phobius"/>
    </source>
</evidence>
<dbReference type="EMBL" id="QSLN01000022">
    <property type="protein sequence ID" value="RDV81200.1"/>
    <property type="molecule type" value="Genomic_DNA"/>
</dbReference>
<feature type="transmembrane region" description="Helical" evidence="1">
    <location>
        <begin position="21"/>
        <end position="40"/>
    </location>
</feature>
<evidence type="ECO:0000313" key="2">
    <source>
        <dbReference type="EMBL" id="RDV81200.1"/>
    </source>
</evidence>
<dbReference type="AlphaFoldDB" id="A0A3D8P365"/>
<comment type="caution">
    <text evidence="2">The sequence shown here is derived from an EMBL/GenBank/DDBJ whole genome shotgun (WGS) entry which is preliminary data.</text>
</comment>
<proteinExistence type="predicted"/>
<evidence type="ECO:0000313" key="3">
    <source>
        <dbReference type="Proteomes" id="UP000256329"/>
    </source>
</evidence>
<keyword evidence="1" id="KW-1133">Transmembrane helix</keyword>
<keyword evidence="3" id="KW-1185">Reference proteome</keyword>
<keyword evidence="1" id="KW-0472">Membrane</keyword>
<sequence>MTKKLTPKEKSEAVKRIERRVMVIVTLVTLAAFWAGLYALQHWVFRDYYDPHRHVIVEQDPETLLVYSWKDSEGHIFTRHSPTVRLFPYGIMMLLLALMGMSAKLSSSLKQYYLSRLEGEEMAAEAEPAYARERRAF</sequence>
<organism evidence="2 3">
    <name type="scientific">Ammonifex thiophilus</name>
    <dbReference type="NCBI Taxonomy" id="444093"/>
    <lineage>
        <taxon>Bacteria</taxon>
        <taxon>Bacillati</taxon>
        <taxon>Bacillota</taxon>
        <taxon>Clostridia</taxon>
        <taxon>Thermoanaerobacterales</taxon>
        <taxon>Thermoanaerobacteraceae</taxon>
        <taxon>Ammonifex</taxon>
    </lineage>
</organism>